<feature type="transmembrane region" description="Helical" evidence="1">
    <location>
        <begin position="274"/>
        <end position="291"/>
    </location>
</feature>
<name>A0A0U3GZT1_9CREN</name>
<feature type="transmembrane region" description="Helical" evidence="1">
    <location>
        <begin position="199"/>
        <end position="220"/>
    </location>
</feature>
<feature type="transmembrane region" description="Helical" evidence="1">
    <location>
        <begin position="405"/>
        <end position="425"/>
    </location>
</feature>
<dbReference type="EMBL" id="CP013694">
    <property type="protein sequence ID" value="ALU30630.1"/>
    <property type="molecule type" value="Genomic_DNA"/>
</dbReference>
<accession>A0A0U3GZT1</accession>
<proteinExistence type="predicted"/>
<keyword evidence="1" id="KW-0472">Membrane</keyword>
<reference evidence="2 3" key="1">
    <citation type="submission" date="2015-12" db="EMBL/GenBank/DDBJ databases">
        <title>A stable core within a dynamic pangenome in Sulfolobus acidocaldarius.</title>
        <authorList>
            <person name="Anderson R."/>
            <person name="Kouris A."/>
            <person name="Seward C."/>
            <person name="Campbell K."/>
            <person name="Whitaker R."/>
        </authorList>
    </citation>
    <scope>NUCLEOTIDE SEQUENCE [LARGE SCALE GENOMIC DNA]</scope>
    <source>
        <strain evidence="2 3">GG12-C01-09</strain>
    </source>
</reference>
<keyword evidence="1" id="KW-1133">Transmembrane helix</keyword>
<feature type="transmembrane region" description="Helical" evidence="1">
    <location>
        <begin position="165"/>
        <end position="187"/>
    </location>
</feature>
<evidence type="ECO:0000313" key="2">
    <source>
        <dbReference type="EMBL" id="ALU30630.1"/>
    </source>
</evidence>
<organism evidence="2 3">
    <name type="scientific">Sulfolobus acidocaldarius</name>
    <dbReference type="NCBI Taxonomy" id="2285"/>
    <lineage>
        <taxon>Archaea</taxon>
        <taxon>Thermoproteota</taxon>
        <taxon>Thermoprotei</taxon>
        <taxon>Sulfolobales</taxon>
        <taxon>Sulfolobaceae</taxon>
        <taxon>Sulfolobus</taxon>
    </lineage>
</organism>
<dbReference type="Proteomes" id="UP000065473">
    <property type="component" value="Chromosome"/>
</dbReference>
<feature type="transmembrane region" description="Helical" evidence="1">
    <location>
        <begin position="129"/>
        <end position="145"/>
    </location>
</feature>
<feature type="transmembrane region" description="Helical" evidence="1">
    <location>
        <begin position="366"/>
        <end position="385"/>
    </location>
</feature>
<feature type="transmembrane region" description="Helical" evidence="1">
    <location>
        <begin position="303"/>
        <end position="324"/>
    </location>
</feature>
<evidence type="ECO:0000256" key="1">
    <source>
        <dbReference type="SAM" id="Phobius"/>
    </source>
</evidence>
<protein>
    <submittedName>
        <fullName evidence="2">Uncharacterized protein</fullName>
    </submittedName>
</protein>
<feature type="transmembrane region" description="Helical" evidence="1">
    <location>
        <begin position="600"/>
        <end position="624"/>
    </location>
</feature>
<gene>
    <name evidence="2" type="ORF">ATY89_08565</name>
</gene>
<sequence length="630" mass="72214">MILIILDTVLFHSLISFDYKAYWDYTTIPYFIKLSPTYIFNSMIGITQNVGTPFNIVFSPGLMLVFTLFLLLGNLGIGLYYFLYILSYSVGVYYLTKTLSNDDMISLMGGLIGTINPGVMNIIVDTPGALYLAFLPWFIGLYYRYRSLRKKKYLYALSFPLALSSVYGPTIVALGISVISLETYFLVRNRTRIREEVFVAGKAILSTVLFFLLSHFNAIFDINYTVNMLMDYSIPPKIPGFNIVDVLTYNTALGYQRVFQNVSTILFGNAYLEIFNYLLIAYSVLCIISLLNRKVEGIFPLTFLILSLGVMSYSSNYLGLYSLFQSIFPILTHVNPAEYTVLLSIFYSVSTAYLKELLNFPYRLLLPVMVILLVIISIIPMSLFLNSMWTPVTVPQEFIQTYNSLNGLVLFVPSVYAINFNYYPYVNSDEQFPIWFTVTFFSMYPNYSIVPVPPIPKQPYYQLVYSLYAGNKTEFMQLAMESGLKYVVWFNSSTYKNYDVRFAFLSKELSLQELINTTGFNIYKSIGRQVVILQSPYQVNLSLEERPFGFLIQFNNHSSFITTPLVYRNDYILFSNGELVNDKGFLAVKTNGSSVFITSWYAIINLLNEIVVVVLLILTALLIFRKRKND</sequence>
<feature type="transmembrane region" description="Helical" evidence="1">
    <location>
        <begin position="336"/>
        <end position="354"/>
    </location>
</feature>
<dbReference type="AlphaFoldDB" id="A0A0U3GZT1"/>
<keyword evidence="1" id="KW-0812">Transmembrane</keyword>
<evidence type="ECO:0000313" key="3">
    <source>
        <dbReference type="Proteomes" id="UP000065473"/>
    </source>
</evidence>